<keyword evidence="9" id="KW-1185">Reference proteome</keyword>
<reference evidence="8" key="1">
    <citation type="submission" date="2020-05" db="EMBL/GenBank/DDBJ databases">
        <title>Mycena genomes resolve the evolution of fungal bioluminescence.</title>
        <authorList>
            <person name="Tsai I.J."/>
        </authorList>
    </citation>
    <scope>NUCLEOTIDE SEQUENCE</scope>
    <source>
        <strain evidence="8">CCC161011</strain>
    </source>
</reference>
<dbReference type="SUPFAM" id="SSF53474">
    <property type="entry name" value="alpha/beta-Hydrolases"/>
    <property type="match status" value="1"/>
</dbReference>
<dbReference type="InterPro" id="IPR001563">
    <property type="entry name" value="Peptidase_S10"/>
</dbReference>
<dbReference type="Gene3D" id="1.10.287.410">
    <property type="match status" value="1"/>
</dbReference>
<gene>
    <name evidence="8" type="ORF">MVEN_01683000</name>
</gene>
<dbReference type="Pfam" id="PF00450">
    <property type="entry name" value="Peptidase_S10"/>
    <property type="match status" value="1"/>
</dbReference>
<dbReference type="InterPro" id="IPR029058">
    <property type="entry name" value="AB_hydrolase_fold"/>
</dbReference>
<evidence type="ECO:0000256" key="6">
    <source>
        <dbReference type="ARBA" id="ARBA00023180"/>
    </source>
</evidence>
<feature type="transmembrane region" description="Helical" evidence="7">
    <location>
        <begin position="33"/>
        <end position="55"/>
    </location>
</feature>
<dbReference type="OrthoDB" id="443318at2759"/>
<evidence type="ECO:0000313" key="8">
    <source>
        <dbReference type="EMBL" id="KAF7343942.1"/>
    </source>
</evidence>
<dbReference type="EC" id="3.4.16.5" evidence="2"/>
<keyword evidence="5" id="KW-0378">Hydrolase</keyword>
<protein>
    <recommendedName>
        <fullName evidence="2">carboxypeptidase C</fullName>
        <ecNumber evidence="2">3.4.16.5</ecNumber>
    </recommendedName>
</protein>
<dbReference type="PRINTS" id="PR00724">
    <property type="entry name" value="CRBOXYPTASEC"/>
</dbReference>
<dbReference type="Gene3D" id="3.40.50.1820">
    <property type="entry name" value="alpha/beta hydrolase"/>
    <property type="match status" value="1"/>
</dbReference>
<evidence type="ECO:0000313" key="9">
    <source>
        <dbReference type="Proteomes" id="UP000620124"/>
    </source>
</evidence>
<keyword evidence="4" id="KW-0645">Protease</keyword>
<dbReference type="Proteomes" id="UP000620124">
    <property type="component" value="Unassembled WGS sequence"/>
</dbReference>
<accession>A0A8H6XP39</accession>
<comment type="similarity">
    <text evidence="1">Belongs to the peptidase S10 family.</text>
</comment>
<dbReference type="GO" id="GO:0004185">
    <property type="term" value="F:serine-type carboxypeptidase activity"/>
    <property type="evidence" value="ECO:0007669"/>
    <property type="project" value="UniProtKB-EC"/>
</dbReference>
<evidence type="ECO:0000256" key="2">
    <source>
        <dbReference type="ARBA" id="ARBA00012446"/>
    </source>
</evidence>
<evidence type="ECO:0000256" key="5">
    <source>
        <dbReference type="ARBA" id="ARBA00022801"/>
    </source>
</evidence>
<dbReference type="AlphaFoldDB" id="A0A8H6XP39"/>
<dbReference type="PANTHER" id="PTHR11802:SF113">
    <property type="entry name" value="SERINE CARBOXYPEPTIDASE CTSA-4.1"/>
    <property type="match status" value="1"/>
</dbReference>
<evidence type="ECO:0000256" key="3">
    <source>
        <dbReference type="ARBA" id="ARBA00022645"/>
    </source>
</evidence>
<keyword evidence="6" id="KW-0325">Glycoprotein</keyword>
<comment type="caution">
    <text evidence="8">The sequence shown here is derived from an EMBL/GenBank/DDBJ whole genome shotgun (WGS) entry which is preliminary data.</text>
</comment>
<evidence type="ECO:0000256" key="1">
    <source>
        <dbReference type="ARBA" id="ARBA00009431"/>
    </source>
</evidence>
<keyword evidence="3" id="KW-0121">Carboxypeptidase</keyword>
<keyword evidence="7" id="KW-1133">Transmembrane helix</keyword>
<proteinExistence type="inferred from homology"/>
<dbReference type="EMBL" id="JACAZI010000015">
    <property type="protein sequence ID" value="KAF7343942.1"/>
    <property type="molecule type" value="Genomic_DNA"/>
</dbReference>
<dbReference type="GO" id="GO:0006508">
    <property type="term" value="P:proteolysis"/>
    <property type="evidence" value="ECO:0007669"/>
    <property type="project" value="UniProtKB-KW"/>
</dbReference>
<organism evidence="8 9">
    <name type="scientific">Mycena venus</name>
    <dbReference type="NCBI Taxonomy" id="2733690"/>
    <lineage>
        <taxon>Eukaryota</taxon>
        <taxon>Fungi</taxon>
        <taxon>Dikarya</taxon>
        <taxon>Basidiomycota</taxon>
        <taxon>Agaricomycotina</taxon>
        <taxon>Agaricomycetes</taxon>
        <taxon>Agaricomycetidae</taxon>
        <taxon>Agaricales</taxon>
        <taxon>Marasmiineae</taxon>
        <taxon>Mycenaceae</taxon>
        <taxon>Mycena</taxon>
    </lineage>
</organism>
<evidence type="ECO:0000256" key="7">
    <source>
        <dbReference type="SAM" id="Phobius"/>
    </source>
</evidence>
<sequence>MKFGADKVAADVEGLHVFKSHLGPKPRPRTLRLAGTVVIVLLTVILAALTVLLSGHLSRHSHRPRGFYHNITDVQGLNCIDSASYAGHIGLKGDTNKSPKRSFFWYFEAEHEAETAPVILTIGGGPGTSAMMNTLWGQSPCLATEDGLAPNPHRWTERHHLIALDHPVGTGFSYGTMVNNSRSAAYDVYDFLQKFFVLFPHLARNQFVVSGGSYGGVYVPNIATVIQEQNLLIKSGAGQPGAIPINLEALILSNPLSNPMSHWTWLLQYRCEEHNLYNSTECRTMYSKLPACLESIDMAFNVPTLENRLTSLDLCGYLNSGDMHGVSTEDIRRPCVPDPEQPAGCHPEFTWVQDIFANKTVRHGLGLSPDLNFTSLDMDVNAAFAAEGDLLRPHHLMYPPLLSTGIRLLHYIGAQDANCAWPGVFSFLKLLKTPFQADFLAAPDVPWPTKDVATVRTVGGGAGSMAYILVQEAGHFTVKDQPALAKKIVEHWIANKPFF</sequence>
<evidence type="ECO:0000256" key="4">
    <source>
        <dbReference type="ARBA" id="ARBA00022670"/>
    </source>
</evidence>
<dbReference type="GO" id="GO:0000324">
    <property type="term" value="C:fungal-type vacuole"/>
    <property type="evidence" value="ECO:0007669"/>
    <property type="project" value="TreeGrafter"/>
</dbReference>
<dbReference type="PANTHER" id="PTHR11802">
    <property type="entry name" value="SERINE PROTEASE FAMILY S10 SERINE CARBOXYPEPTIDASE"/>
    <property type="match status" value="1"/>
</dbReference>
<keyword evidence="7" id="KW-0472">Membrane</keyword>
<keyword evidence="7" id="KW-0812">Transmembrane</keyword>
<name>A0A8H6XP39_9AGAR</name>